<dbReference type="Proteomes" id="UP000029453">
    <property type="component" value="Unassembled WGS sequence"/>
</dbReference>
<accession>M9M698</accession>
<dbReference type="EMBL" id="BALG01000165">
    <property type="protein sequence ID" value="GAC43008.1"/>
    <property type="molecule type" value="Genomic_DNA"/>
</dbReference>
<evidence type="ECO:0000313" key="2">
    <source>
        <dbReference type="Proteomes" id="UP000029453"/>
    </source>
</evidence>
<comment type="caution">
    <text evidence="1">The sequence shown here is derived from an EMBL/GenBank/DDBJ whole genome shotgun (WGS) entry which is preliminary data.</text>
</comment>
<sequence>MVESKKSKKQLYLGEILIANESQSTTKTKNIFECVLMERDPCETSDEEPCA</sequence>
<keyword evidence="2" id="KW-1185">Reference proteome</keyword>
<evidence type="ECO:0000313" key="1">
    <source>
        <dbReference type="EMBL" id="GAC43008.1"/>
    </source>
</evidence>
<name>M9M698_PAEPP</name>
<proteinExistence type="predicted"/>
<reference evidence="1 2" key="1">
    <citation type="submission" date="2012-10" db="EMBL/GenBank/DDBJ databases">
        <title>Draft Genome Sequence of Paenibacillus popilliae ATCC 14706T.</title>
        <authorList>
            <person name="Iiyama K."/>
            <person name="Mori K."/>
            <person name="Mon H."/>
            <person name="Chieda Y."/>
            <person name="Lee J.M."/>
            <person name="Kusakabe T."/>
            <person name="Tashiro K."/>
            <person name="Asano S."/>
            <person name="Yasunaga-Aoki C."/>
            <person name="Shimizu S."/>
        </authorList>
    </citation>
    <scope>NUCLEOTIDE SEQUENCE [LARGE SCALE GENOMIC DNA]</scope>
    <source>
        <strain evidence="1 2">ATCC 14706</strain>
    </source>
</reference>
<protein>
    <submittedName>
        <fullName evidence="1">Uncharacterized protein</fullName>
    </submittedName>
</protein>
<gene>
    <name evidence="1" type="ORF">PPOP_2371</name>
</gene>
<organism evidence="1 2">
    <name type="scientific">Paenibacillus popilliae ATCC 14706</name>
    <dbReference type="NCBI Taxonomy" id="1212764"/>
    <lineage>
        <taxon>Bacteria</taxon>
        <taxon>Bacillati</taxon>
        <taxon>Bacillota</taxon>
        <taxon>Bacilli</taxon>
        <taxon>Bacillales</taxon>
        <taxon>Paenibacillaceae</taxon>
        <taxon>Paenibacillus</taxon>
    </lineage>
</organism>
<dbReference type="AlphaFoldDB" id="M9M698"/>